<dbReference type="InterPro" id="IPR000679">
    <property type="entry name" value="Znf_GATA"/>
</dbReference>
<organism evidence="3 4">
    <name type="scientific">Favolaschia claudopus</name>
    <dbReference type="NCBI Taxonomy" id="2862362"/>
    <lineage>
        <taxon>Eukaryota</taxon>
        <taxon>Fungi</taxon>
        <taxon>Dikarya</taxon>
        <taxon>Basidiomycota</taxon>
        <taxon>Agaricomycotina</taxon>
        <taxon>Agaricomycetes</taxon>
        <taxon>Agaricomycetidae</taxon>
        <taxon>Agaricales</taxon>
        <taxon>Marasmiineae</taxon>
        <taxon>Mycenaceae</taxon>
        <taxon>Favolaschia</taxon>
    </lineage>
</organism>
<feature type="region of interest" description="Disordered" evidence="1">
    <location>
        <begin position="360"/>
        <end position="379"/>
    </location>
</feature>
<reference evidence="3 4" key="1">
    <citation type="journal article" date="2024" name="J Genomics">
        <title>Draft genome sequencing and assembly of Favolaschia claudopus CIRM-BRFM 2984 isolated from oak limbs.</title>
        <authorList>
            <person name="Navarro D."/>
            <person name="Drula E."/>
            <person name="Chaduli D."/>
            <person name="Cazenave R."/>
            <person name="Ahrendt S."/>
            <person name="Wang J."/>
            <person name="Lipzen A."/>
            <person name="Daum C."/>
            <person name="Barry K."/>
            <person name="Grigoriev I.V."/>
            <person name="Favel A."/>
            <person name="Rosso M.N."/>
            <person name="Martin F."/>
        </authorList>
    </citation>
    <scope>NUCLEOTIDE SEQUENCE [LARGE SCALE GENOMIC DNA]</scope>
    <source>
        <strain evidence="3 4">CIRM-BRFM 2984</strain>
    </source>
</reference>
<dbReference type="CDD" id="cd00202">
    <property type="entry name" value="ZnF_GATA"/>
    <property type="match status" value="1"/>
</dbReference>
<evidence type="ECO:0000259" key="2">
    <source>
        <dbReference type="Pfam" id="PF00320"/>
    </source>
</evidence>
<evidence type="ECO:0000313" key="4">
    <source>
        <dbReference type="Proteomes" id="UP001362999"/>
    </source>
</evidence>
<keyword evidence="4" id="KW-1185">Reference proteome</keyword>
<dbReference type="EMBL" id="JAWWNJ010000026">
    <property type="protein sequence ID" value="KAK7030094.1"/>
    <property type="molecule type" value="Genomic_DNA"/>
</dbReference>
<dbReference type="SUPFAM" id="SSF57716">
    <property type="entry name" value="Glucocorticoid receptor-like (DNA-binding domain)"/>
    <property type="match status" value="1"/>
</dbReference>
<accession>A0AAW0BV35</accession>
<feature type="domain" description="GATA-type" evidence="2">
    <location>
        <begin position="390"/>
        <end position="419"/>
    </location>
</feature>
<dbReference type="GO" id="GO:0043565">
    <property type="term" value="F:sequence-specific DNA binding"/>
    <property type="evidence" value="ECO:0007669"/>
    <property type="project" value="InterPro"/>
</dbReference>
<proteinExistence type="predicted"/>
<dbReference type="Pfam" id="PF00320">
    <property type="entry name" value="GATA"/>
    <property type="match status" value="1"/>
</dbReference>
<feature type="region of interest" description="Disordered" evidence="1">
    <location>
        <begin position="95"/>
        <end position="116"/>
    </location>
</feature>
<protein>
    <recommendedName>
        <fullName evidence="2">GATA-type domain-containing protein</fullName>
    </recommendedName>
</protein>
<gene>
    <name evidence="3" type="ORF">R3P38DRAFT_3189050</name>
</gene>
<dbReference type="GO" id="GO:0008270">
    <property type="term" value="F:zinc ion binding"/>
    <property type="evidence" value="ECO:0007669"/>
    <property type="project" value="InterPro"/>
</dbReference>
<dbReference type="Gene3D" id="3.30.50.10">
    <property type="entry name" value="Erythroid Transcription Factor GATA-1, subunit A"/>
    <property type="match status" value="1"/>
</dbReference>
<dbReference type="InterPro" id="IPR013088">
    <property type="entry name" value="Znf_NHR/GATA"/>
</dbReference>
<dbReference type="Proteomes" id="UP001362999">
    <property type="component" value="Unassembled WGS sequence"/>
</dbReference>
<name>A0AAW0BV35_9AGAR</name>
<sequence>MSFWRIVSSSAPIEKGRVPERNRNGLGSVQANDQERSIGSTHHESWTNNYAIVSASNRIGNRIAESSPGPGFSSSFSSTAHSSAAVSSIDREVSVPAIHSHSPASPPSTSPAVQDASDVAELNRRLVFAAYNFARSGEMVHVYELLSLLQQRVPVHRIHELLEIAAHDTLQYNSHLSSLERNPPATATPHFAQPLPSAGWNQYSSLLEMLHDPHYPVDEDASSCITEPHSAANFHEGLEHDTQVIRYQKEVTSYITPRLLPIASFDDLQPKAQESPFNTLSECLDSMSPAGRLPPERVYAEHDQRRAPGMTVVFPTLPGPFLAPASAAFHRMPPFAVPLPVNSSSSTMIPSSLNLGAYAPPPSLPTPTRRRRQHAAGKLPLKAGKCSNVECQATASTEWRRHPVTKEHLCNPCGQRARADHKKGKQCV</sequence>
<evidence type="ECO:0000256" key="1">
    <source>
        <dbReference type="SAM" id="MobiDB-lite"/>
    </source>
</evidence>
<dbReference type="GO" id="GO:0006355">
    <property type="term" value="P:regulation of DNA-templated transcription"/>
    <property type="evidence" value="ECO:0007669"/>
    <property type="project" value="InterPro"/>
</dbReference>
<evidence type="ECO:0000313" key="3">
    <source>
        <dbReference type="EMBL" id="KAK7030094.1"/>
    </source>
</evidence>
<comment type="caution">
    <text evidence="3">The sequence shown here is derived from an EMBL/GenBank/DDBJ whole genome shotgun (WGS) entry which is preliminary data.</text>
</comment>
<dbReference type="AlphaFoldDB" id="A0AAW0BV35"/>